<accession>A0A199XV53</accession>
<sequence>MEKGIPSKMLKKGIHTGIVKQDEDNNFFCGPYLLDYKMALQYKLGDIITIKTVIENPSDKSYDKYPKKSRNFDKANMKSEQ</sequence>
<dbReference type="OrthoDB" id="711907at2"/>
<dbReference type="AlphaFoldDB" id="A0A199XV53"/>
<keyword evidence="3" id="KW-1185">Reference proteome</keyword>
<evidence type="ECO:0000313" key="3">
    <source>
        <dbReference type="Proteomes" id="UP000093807"/>
    </source>
</evidence>
<reference evidence="2 3" key="1">
    <citation type="submission" date="2016-06" db="EMBL/GenBank/DDBJ databases">
        <title>Draft genome sequence of Flavobacterium succinicans strain DD5b.</title>
        <authorList>
            <person name="Poehlein A."/>
            <person name="Daniel R."/>
            <person name="Simeonova D.D."/>
        </authorList>
    </citation>
    <scope>NUCLEOTIDE SEQUENCE [LARGE SCALE GENOMIC DNA]</scope>
    <source>
        <strain evidence="2 3">DD5b</strain>
    </source>
</reference>
<dbReference type="Proteomes" id="UP000093807">
    <property type="component" value="Unassembled WGS sequence"/>
</dbReference>
<evidence type="ECO:0000313" key="2">
    <source>
        <dbReference type="EMBL" id="OAZ05126.1"/>
    </source>
</evidence>
<name>A0A199XV53_9FLAO</name>
<organism evidence="2 3">
    <name type="scientific">Flavobacterium succinicans</name>
    <dbReference type="NCBI Taxonomy" id="29536"/>
    <lineage>
        <taxon>Bacteria</taxon>
        <taxon>Pseudomonadati</taxon>
        <taxon>Bacteroidota</taxon>
        <taxon>Flavobacteriia</taxon>
        <taxon>Flavobacteriales</taxon>
        <taxon>Flavobacteriaceae</taxon>
        <taxon>Flavobacterium</taxon>
    </lineage>
</organism>
<dbReference type="RefSeq" id="WP_064714806.1">
    <property type="nucleotide sequence ID" value="NZ_JMTM01000017.1"/>
</dbReference>
<dbReference type="PATRIC" id="fig|29536.5.peg.1006"/>
<proteinExistence type="predicted"/>
<dbReference type="EMBL" id="JMTM01000017">
    <property type="protein sequence ID" value="OAZ05126.1"/>
    <property type="molecule type" value="Genomic_DNA"/>
</dbReference>
<comment type="caution">
    <text evidence="2">The sequence shown here is derived from an EMBL/GenBank/DDBJ whole genome shotgun (WGS) entry which is preliminary data.</text>
</comment>
<evidence type="ECO:0000256" key="1">
    <source>
        <dbReference type="SAM" id="MobiDB-lite"/>
    </source>
</evidence>
<protein>
    <submittedName>
        <fullName evidence="2">Uncharacterized protein</fullName>
    </submittedName>
</protein>
<feature type="region of interest" description="Disordered" evidence="1">
    <location>
        <begin position="58"/>
        <end position="81"/>
    </location>
</feature>
<gene>
    <name evidence="2" type="ORF">FLB_09780</name>
</gene>